<dbReference type="InParanoid" id="A0A1U7ZID0"/>
<comment type="similarity">
    <text evidence="15">Belongs to the protein kinase superfamily. Ser/Thr protein kinase family.</text>
</comment>
<comment type="subcellular location">
    <subcellularLocation>
        <location evidence="1">Cell membrane</location>
        <topology evidence="1">Single-pass type I membrane protein</topology>
    </subcellularLocation>
</comment>
<feature type="domain" description="Bulb-type lectin" evidence="18">
    <location>
        <begin position="37"/>
        <end position="158"/>
    </location>
</feature>
<dbReference type="SMART" id="SM00473">
    <property type="entry name" value="PAN_AP"/>
    <property type="match status" value="1"/>
</dbReference>
<dbReference type="InterPro" id="IPR001245">
    <property type="entry name" value="Ser-Thr/Tyr_kinase_cat_dom"/>
</dbReference>
<evidence type="ECO:0000313" key="21">
    <source>
        <dbReference type="RefSeq" id="XP_010247456.1"/>
    </source>
</evidence>
<accession>A0A1U7ZID0</accession>
<dbReference type="CDD" id="cd14066">
    <property type="entry name" value="STKc_IRAK"/>
    <property type="match status" value="1"/>
</dbReference>
<dbReference type="OMA" id="AFIMRRD"/>
<feature type="domain" description="Apple" evidence="19">
    <location>
        <begin position="341"/>
        <end position="421"/>
    </location>
</feature>
<dbReference type="InterPro" id="IPR003609">
    <property type="entry name" value="Pan_app"/>
</dbReference>
<evidence type="ECO:0000256" key="5">
    <source>
        <dbReference type="ARBA" id="ARBA00022692"/>
    </source>
</evidence>
<reference evidence="21" key="1">
    <citation type="submission" date="2025-08" db="UniProtKB">
        <authorList>
            <consortium name="RefSeq"/>
        </authorList>
    </citation>
    <scope>IDENTIFICATION</scope>
</reference>
<evidence type="ECO:0000256" key="6">
    <source>
        <dbReference type="ARBA" id="ARBA00022729"/>
    </source>
</evidence>
<evidence type="ECO:0000256" key="7">
    <source>
        <dbReference type="ARBA" id="ARBA00022741"/>
    </source>
</evidence>
<proteinExistence type="inferred from homology"/>
<comment type="catalytic activity">
    <reaction evidence="15">
        <text>L-seryl-[protein] + ATP = O-phospho-L-seryl-[protein] + ADP + H(+)</text>
        <dbReference type="Rhea" id="RHEA:17989"/>
        <dbReference type="Rhea" id="RHEA-COMP:9863"/>
        <dbReference type="Rhea" id="RHEA-COMP:11604"/>
        <dbReference type="ChEBI" id="CHEBI:15378"/>
        <dbReference type="ChEBI" id="CHEBI:29999"/>
        <dbReference type="ChEBI" id="CHEBI:30616"/>
        <dbReference type="ChEBI" id="CHEBI:83421"/>
        <dbReference type="ChEBI" id="CHEBI:456216"/>
        <dbReference type="EC" id="2.7.11.1"/>
    </reaction>
</comment>
<dbReference type="SMART" id="SM00220">
    <property type="entry name" value="S_TKc"/>
    <property type="match status" value="1"/>
</dbReference>
<dbReference type="InterPro" id="IPR000858">
    <property type="entry name" value="S_locus_glycoprot_dom"/>
</dbReference>
<dbReference type="KEGG" id="nnu:104590473"/>
<keyword evidence="14" id="KW-0325">Glycoprotein</keyword>
<dbReference type="Pfam" id="PF07714">
    <property type="entry name" value="PK_Tyr_Ser-Thr"/>
    <property type="match status" value="1"/>
</dbReference>
<keyword evidence="6" id="KW-0732">Signal</keyword>
<keyword evidence="3 15" id="KW-0723">Serine/threonine-protein kinase</keyword>
<dbReference type="EC" id="2.7.11.1" evidence="15"/>
<keyword evidence="8 15" id="KW-0418">Kinase</keyword>
<evidence type="ECO:0000256" key="13">
    <source>
        <dbReference type="ARBA" id="ARBA00023170"/>
    </source>
</evidence>
<keyword evidence="13" id="KW-0675">Receptor</keyword>
<feature type="domain" description="Protein kinase" evidence="17">
    <location>
        <begin position="521"/>
        <end position="808"/>
    </location>
</feature>
<protein>
    <recommendedName>
        <fullName evidence="15">Receptor-like serine/threonine-protein kinase</fullName>
        <ecNumber evidence="15">2.7.11.1</ecNumber>
    </recommendedName>
</protein>
<evidence type="ECO:0000256" key="1">
    <source>
        <dbReference type="ARBA" id="ARBA00004251"/>
    </source>
</evidence>
<evidence type="ECO:0000256" key="3">
    <source>
        <dbReference type="ARBA" id="ARBA00022527"/>
    </source>
</evidence>
<dbReference type="SUPFAM" id="SSF51110">
    <property type="entry name" value="alpha-D-mannose-specific plant lectins"/>
    <property type="match status" value="1"/>
</dbReference>
<evidence type="ECO:0000256" key="4">
    <source>
        <dbReference type="ARBA" id="ARBA00022679"/>
    </source>
</evidence>
<dbReference type="PANTHER" id="PTHR27002">
    <property type="entry name" value="RECEPTOR-LIKE SERINE/THREONINE-PROTEIN KINASE SD1-8"/>
    <property type="match status" value="1"/>
</dbReference>
<evidence type="ECO:0000256" key="10">
    <source>
        <dbReference type="ARBA" id="ARBA00022989"/>
    </source>
</evidence>
<dbReference type="InterPro" id="IPR021820">
    <property type="entry name" value="S-locus_recpt_kinase_C"/>
</dbReference>
<evidence type="ECO:0000256" key="9">
    <source>
        <dbReference type="ARBA" id="ARBA00022840"/>
    </source>
</evidence>
<dbReference type="FunFam" id="3.30.200.20:FF:000330">
    <property type="entry name" value="G-type lectin S-receptor-like serine/threonine-protein kinase At4g03230"/>
    <property type="match status" value="1"/>
</dbReference>
<dbReference type="GO" id="GO:0005524">
    <property type="term" value="F:ATP binding"/>
    <property type="evidence" value="ECO:0007669"/>
    <property type="project" value="UniProtKB-KW"/>
</dbReference>
<dbReference type="PIRSF" id="PIRSF000641">
    <property type="entry name" value="SRK"/>
    <property type="match status" value="1"/>
</dbReference>
<evidence type="ECO:0000256" key="12">
    <source>
        <dbReference type="ARBA" id="ARBA00023157"/>
    </source>
</evidence>
<gene>
    <name evidence="21" type="primary">LOC104590473</name>
</gene>
<dbReference type="Pfam" id="PF11883">
    <property type="entry name" value="DUF3403"/>
    <property type="match status" value="1"/>
</dbReference>
<comment type="catalytic activity">
    <reaction evidence="15">
        <text>L-threonyl-[protein] + ATP = O-phospho-L-threonyl-[protein] + ADP + H(+)</text>
        <dbReference type="Rhea" id="RHEA:46608"/>
        <dbReference type="Rhea" id="RHEA-COMP:11060"/>
        <dbReference type="Rhea" id="RHEA-COMP:11605"/>
        <dbReference type="ChEBI" id="CHEBI:15378"/>
        <dbReference type="ChEBI" id="CHEBI:30013"/>
        <dbReference type="ChEBI" id="CHEBI:30616"/>
        <dbReference type="ChEBI" id="CHEBI:61977"/>
        <dbReference type="ChEBI" id="CHEBI:456216"/>
        <dbReference type="EC" id="2.7.11.1"/>
    </reaction>
</comment>
<evidence type="ECO:0000256" key="8">
    <source>
        <dbReference type="ARBA" id="ARBA00022777"/>
    </source>
</evidence>
<dbReference type="FunFam" id="1.10.510.10:FF:000060">
    <property type="entry name" value="G-type lectin S-receptor-like serine/threonine-protein kinase"/>
    <property type="match status" value="1"/>
</dbReference>
<dbReference type="Pfam" id="PF01453">
    <property type="entry name" value="B_lectin"/>
    <property type="match status" value="1"/>
</dbReference>
<dbReference type="InterPro" id="IPR011009">
    <property type="entry name" value="Kinase-like_dom_sf"/>
</dbReference>
<dbReference type="InterPro" id="IPR036426">
    <property type="entry name" value="Bulb-type_lectin_dom_sf"/>
</dbReference>
<dbReference type="AlphaFoldDB" id="A0A1U7ZID0"/>
<dbReference type="PROSITE" id="PS50948">
    <property type="entry name" value="PAN"/>
    <property type="match status" value="1"/>
</dbReference>
<dbReference type="PROSITE" id="PS50011">
    <property type="entry name" value="PROTEIN_KINASE_DOM"/>
    <property type="match status" value="1"/>
</dbReference>
<dbReference type="GO" id="GO:0007165">
    <property type="term" value="P:signal transduction"/>
    <property type="evidence" value="ECO:0000318"/>
    <property type="project" value="GO_Central"/>
</dbReference>
<dbReference type="GO" id="GO:0006955">
    <property type="term" value="P:immune response"/>
    <property type="evidence" value="ECO:0000318"/>
    <property type="project" value="GO_Central"/>
</dbReference>
<dbReference type="PROSITE" id="PS00108">
    <property type="entry name" value="PROTEIN_KINASE_ST"/>
    <property type="match status" value="1"/>
</dbReference>
<dbReference type="PANTHER" id="PTHR27002:SF851">
    <property type="entry name" value="G-TYPE LECTIN S-RECEPTOR-LIKE SERINE_THREONINE-PROTEIN KINASE SD1-1"/>
    <property type="match status" value="1"/>
</dbReference>
<dbReference type="Proteomes" id="UP000189703">
    <property type="component" value="Unplaced"/>
</dbReference>
<evidence type="ECO:0000259" key="19">
    <source>
        <dbReference type="PROSITE" id="PS50948"/>
    </source>
</evidence>
<keyword evidence="4 15" id="KW-0808">Transferase</keyword>
<evidence type="ECO:0000259" key="18">
    <source>
        <dbReference type="PROSITE" id="PS50927"/>
    </source>
</evidence>
<dbReference type="OrthoDB" id="4062651at2759"/>
<keyword evidence="5 16" id="KW-0812">Transmembrane</keyword>
<keyword evidence="11 16" id="KW-0472">Membrane</keyword>
<evidence type="ECO:0000256" key="16">
    <source>
        <dbReference type="SAM" id="Phobius"/>
    </source>
</evidence>
<sequence length="840" mass="93175">MGQMETIGNTRTSSLSLLSFYSYILLSSFFILFCSAVDTMTPNQSISDGETLISLDQKFVLGFFSPAATTNRYVGIWYNNLPIQTIVWVANRENPLADSTGVFTLRNDGNLAVLDGQQNIVWSTNTSTVSKNATAVLADSGNFILREGNPQNFAGRILWQSFDYPSNTLVPGMKVGVNLKTGENRVLRSWKNIGNPAQGSFTFGVDPLASNQLFIWPRKTEYPPMLVNFPTLKSIPISLMNDTEEVYLEVSSVNNSMRLVMDVSGQLRLFMWFNTSQQWVRLWSQPSEPCSVYAICGPYGVCNTYKLPQCKCLPGFRPTSSENWELGDYSEGCGRRSALQCGTKDKFSPMTNVNLSISGSASVLSLSAEDCKRECLNNCSCSAYAYAAAHNNSCLLWSASAQLVDIRDGLNTSKDLYIRLGLADGEFAAGGSSHTKRLTLVVVPAVAVVLGILVLGIMRWWIIQSKAKKKQLSLRSLPSALSTSSAKSALDATKLEEDEEEEGLDIPFYGFQVIEAATNNFDDANKLGQGGFGPVYKGKLAGGKEIAVKRLSKNSGQGIQEFKNEVILIARLQHRNLVKLLGYCIHGDDKMLLYEYTPNKSLDYLLFDENRRMSLNWEKRFNIIIGIARGLLYLHQDSRLRIIHRDLKTSNILLDKEMNPKISDFGMARIFGRDQTQGNTSRVVGTYGYMSPEYALDGLFSVKSDVFSFGIILLEIVSGRKSTGFYQSEDNLSLLGYVWHLWIQDKGVDLIDPSLAEACINRSEVLKCIHVALLCVQEDAIDRPTMASVLVILLSETAALPPPKRPALFVRRSVPNIKFPSYEPSTCSSNHVTVTFIQGR</sequence>
<dbReference type="GO" id="GO:0005886">
    <property type="term" value="C:plasma membrane"/>
    <property type="evidence" value="ECO:0000318"/>
    <property type="project" value="GO_Central"/>
</dbReference>
<keyword evidence="10 16" id="KW-1133">Transmembrane helix</keyword>
<dbReference type="PROSITE" id="PS50927">
    <property type="entry name" value="BULB_LECTIN"/>
    <property type="match status" value="1"/>
</dbReference>
<organism evidence="20 21">
    <name type="scientific">Nelumbo nucifera</name>
    <name type="common">Sacred lotus</name>
    <dbReference type="NCBI Taxonomy" id="4432"/>
    <lineage>
        <taxon>Eukaryota</taxon>
        <taxon>Viridiplantae</taxon>
        <taxon>Streptophyta</taxon>
        <taxon>Embryophyta</taxon>
        <taxon>Tracheophyta</taxon>
        <taxon>Spermatophyta</taxon>
        <taxon>Magnoliopsida</taxon>
        <taxon>Proteales</taxon>
        <taxon>Nelumbonaceae</taxon>
        <taxon>Nelumbo</taxon>
    </lineage>
</organism>
<dbReference type="Pfam" id="PF08276">
    <property type="entry name" value="PAN_2"/>
    <property type="match status" value="1"/>
</dbReference>
<dbReference type="GO" id="GO:0048544">
    <property type="term" value="P:recognition of pollen"/>
    <property type="evidence" value="ECO:0007669"/>
    <property type="project" value="InterPro"/>
</dbReference>
<dbReference type="Gene3D" id="1.10.510.10">
    <property type="entry name" value="Transferase(Phosphotransferase) domain 1"/>
    <property type="match status" value="1"/>
</dbReference>
<evidence type="ECO:0000259" key="17">
    <source>
        <dbReference type="PROSITE" id="PS50011"/>
    </source>
</evidence>
<dbReference type="SMART" id="SM00108">
    <property type="entry name" value="B_lectin"/>
    <property type="match status" value="1"/>
</dbReference>
<keyword evidence="12" id="KW-1015">Disulfide bond</keyword>
<evidence type="ECO:0000256" key="14">
    <source>
        <dbReference type="ARBA" id="ARBA00023180"/>
    </source>
</evidence>
<dbReference type="SUPFAM" id="SSF56112">
    <property type="entry name" value="Protein kinase-like (PK-like)"/>
    <property type="match status" value="1"/>
</dbReference>
<name>A0A1U7ZID0_NELNU</name>
<dbReference type="GeneID" id="104590473"/>
<evidence type="ECO:0000313" key="20">
    <source>
        <dbReference type="Proteomes" id="UP000189703"/>
    </source>
</evidence>
<dbReference type="InterPro" id="IPR024171">
    <property type="entry name" value="SRK-like_kinase"/>
</dbReference>
<keyword evidence="9 15" id="KW-0067">ATP-binding</keyword>
<dbReference type="SUPFAM" id="SSF57414">
    <property type="entry name" value="Hairpin loop containing domain-like"/>
    <property type="match status" value="1"/>
</dbReference>
<evidence type="ECO:0000256" key="2">
    <source>
        <dbReference type="ARBA" id="ARBA00022475"/>
    </source>
</evidence>
<dbReference type="RefSeq" id="XP_010247456.1">
    <property type="nucleotide sequence ID" value="XM_010249154.2"/>
</dbReference>
<dbReference type="InterPro" id="IPR008271">
    <property type="entry name" value="Ser/Thr_kinase_AS"/>
</dbReference>
<dbReference type="InterPro" id="IPR001480">
    <property type="entry name" value="Bulb-type_lectin_dom"/>
</dbReference>
<evidence type="ECO:0000256" key="15">
    <source>
        <dbReference type="PIRNR" id="PIRNR000641"/>
    </source>
</evidence>
<evidence type="ECO:0000256" key="11">
    <source>
        <dbReference type="ARBA" id="ARBA00023136"/>
    </source>
</evidence>
<feature type="transmembrane region" description="Helical" evidence="16">
    <location>
        <begin position="438"/>
        <end position="462"/>
    </location>
</feature>
<dbReference type="Pfam" id="PF00954">
    <property type="entry name" value="S_locus_glycop"/>
    <property type="match status" value="1"/>
</dbReference>
<dbReference type="FunFam" id="2.90.10.10:FF:000001">
    <property type="entry name" value="G-type lectin S-receptor-like serine/threonine-protein kinase"/>
    <property type="match status" value="1"/>
</dbReference>
<dbReference type="eggNOG" id="ENOG502QSUU">
    <property type="taxonomic scope" value="Eukaryota"/>
</dbReference>
<keyword evidence="2" id="KW-1003">Cell membrane</keyword>
<dbReference type="GO" id="GO:0106310">
    <property type="term" value="F:protein serine kinase activity"/>
    <property type="evidence" value="ECO:0007669"/>
    <property type="project" value="RHEA"/>
</dbReference>
<keyword evidence="20" id="KW-1185">Reference proteome</keyword>
<dbReference type="InterPro" id="IPR000719">
    <property type="entry name" value="Prot_kinase_dom"/>
</dbReference>
<dbReference type="Gene3D" id="2.90.10.10">
    <property type="entry name" value="Bulb-type lectin domain"/>
    <property type="match status" value="1"/>
</dbReference>
<dbReference type="CDD" id="cd00028">
    <property type="entry name" value="B_lectin"/>
    <property type="match status" value="1"/>
</dbReference>
<dbReference type="GO" id="GO:0004674">
    <property type="term" value="F:protein serine/threonine kinase activity"/>
    <property type="evidence" value="ECO:0000318"/>
    <property type="project" value="GO_Central"/>
</dbReference>
<dbReference type="Gene3D" id="3.30.200.20">
    <property type="entry name" value="Phosphorylase Kinase, domain 1"/>
    <property type="match status" value="1"/>
</dbReference>
<keyword evidence="7 15" id="KW-0547">Nucleotide-binding</keyword>
<feature type="transmembrane region" description="Helical" evidence="16">
    <location>
        <begin position="20"/>
        <end position="37"/>
    </location>
</feature>